<dbReference type="Proteomes" id="UP000001351">
    <property type="component" value="Chromosome"/>
</dbReference>
<sequence length="488" mass="50029">MSLLSSGAHNMSVRGAGVVLGCIAGVVTSGCGSESPQRPVEVSTGLALDGEAIRVVYGNGPGTAVEGNDPRLSAAANAIQNGTEPQDASFAVAGTGTVTGRLTANTEVLLDAKTPTASWTPLLSVRNTTAGGTEPVWDRFSLFTVDSAGGLLARGEMGFGSIPTSGKGYRMMWYPFKAAFRAGYAETQWDDANIGSFSWAGGNLTVASAYGSFAYGDLCQATATASVCLGSSNKASGTASVATGASTTASGFGSVAMGYTNVASGQGAMALGYRVTADADYSTALGHRASSGGFTGSFIWADQSTTNIVTNSAANQFMVRAAGGLRLRTKSDLSTGCDLPAGSGVFSCTSDRDTKEDFRRVNGEEVLAKVAGMTVESWRYKTEAAGVRHVGPVAQDFRAAFGLGTDDKSIGMLDIDGVNMVAIQALERRTQELNAKTAEVDALKSQVTDLQRSVERLEAAMKALSAKPSSPEGGARTLTAAPGVPGLR</sequence>
<evidence type="ECO:0000313" key="4">
    <source>
        <dbReference type="Proteomes" id="UP000001351"/>
    </source>
</evidence>
<dbReference type="PROSITE" id="PS51688">
    <property type="entry name" value="ICA"/>
    <property type="match status" value="1"/>
</dbReference>
<feature type="region of interest" description="Disordered" evidence="1">
    <location>
        <begin position="465"/>
        <end position="488"/>
    </location>
</feature>
<dbReference type="GO" id="GO:0019867">
    <property type="term" value="C:outer membrane"/>
    <property type="evidence" value="ECO:0007669"/>
    <property type="project" value="InterPro"/>
</dbReference>
<dbReference type="InterPro" id="IPR030392">
    <property type="entry name" value="S74_ICA"/>
</dbReference>
<dbReference type="KEGG" id="sur:STAUR_2857"/>
<gene>
    <name evidence="3" type="ordered locus">STAUR_2857</name>
</gene>
<dbReference type="Gene3D" id="2.150.10.10">
    <property type="entry name" value="Serralysin-like metalloprotease, C-terminal"/>
    <property type="match status" value="1"/>
</dbReference>
<evidence type="ECO:0000256" key="1">
    <source>
        <dbReference type="SAM" id="MobiDB-lite"/>
    </source>
</evidence>
<dbReference type="eggNOG" id="COG5295">
    <property type="taxonomic scope" value="Bacteria"/>
</dbReference>
<dbReference type="Pfam" id="PF13884">
    <property type="entry name" value="Peptidase_S74"/>
    <property type="match status" value="1"/>
</dbReference>
<name>E3FP31_STIAD</name>
<dbReference type="SUPFAM" id="SSF101967">
    <property type="entry name" value="Adhesin YadA, collagen-binding domain"/>
    <property type="match status" value="1"/>
</dbReference>
<feature type="domain" description="Peptidase S74" evidence="2">
    <location>
        <begin position="350"/>
        <end position="447"/>
    </location>
</feature>
<dbReference type="CDD" id="cd12820">
    <property type="entry name" value="LbR_YadA-like"/>
    <property type="match status" value="1"/>
</dbReference>
<protein>
    <recommendedName>
        <fullName evidence="2">Peptidase S74 domain-containing protein</fullName>
    </recommendedName>
</protein>
<evidence type="ECO:0000313" key="3">
    <source>
        <dbReference type="EMBL" id="ADO70649.1"/>
    </source>
</evidence>
<dbReference type="InterPro" id="IPR011049">
    <property type="entry name" value="Serralysin-like_metalloprot_C"/>
</dbReference>
<evidence type="ECO:0000259" key="2">
    <source>
        <dbReference type="PROSITE" id="PS51688"/>
    </source>
</evidence>
<organism evidence="3 4">
    <name type="scientific">Stigmatella aurantiaca (strain DW4/3-1)</name>
    <dbReference type="NCBI Taxonomy" id="378806"/>
    <lineage>
        <taxon>Bacteria</taxon>
        <taxon>Pseudomonadati</taxon>
        <taxon>Myxococcota</taxon>
        <taxon>Myxococcia</taxon>
        <taxon>Myxococcales</taxon>
        <taxon>Cystobacterineae</taxon>
        <taxon>Archangiaceae</taxon>
        <taxon>Stigmatella</taxon>
    </lineage>
</organism>
<accession>E3FP31</accession>
<dbReference type="EMBL" id="CP002271">
    <property type="protein sequence ID" value="ADO70649.1"/>
    <property type="molecule type" value="Genomic_DNA"/>
</dbReference>
<dbReference type="STRING" id="378806.STAUR_2857"/>
<dbReference type="Pfam" id="PF05658">
    <property type="entry name" value="YadA_head"/>
    <property type="match status" value="1"/>
</dbReference>
<dbReference type="HOGENOM" id="CLU_605248_0_0_7"/>
<dbReference type="InterPro" id="IPR008640">
    <property type="entry name" value="Adhesin_Head_dom"/>
</dbReference>
<reference evidence="3 4" key="1">
    <citation type="journal article" date="2011" name="Mol. Biol. Evol.">
        <title>Comparative genomic analysis of fruiting body formation in Myxococcales.</title>
        <authorList>
            <person name="Huntley S."/>
            <person name="Hamann N."/>
            <person name="Wegener-Feldbrugge S."/>
            <person name="Treuner-Lange A."/>
            <person name="Kube M."/>
            <person name="Reinhardt R."/>
            <person name="Klages S."/>
            <person name="Muller R."/>
            <person name="Ronning C.M."/>
            <person name="Nierman W.C."/>
            <person name="Sogaard-Andersen L."/>
        </authorList>
    </citation>
    <scope>NUCLEOTIDE SEQUENCE [LARGE SCALE GENOMIC DNA]</scope>
    <source>
        <strain evidence="3 4">DW4/3-1</strain>
    </source>
</reference>
<dbReference type="PRINTS" id="PR00833">
    <property type="entry name" value="POAALLERGEN"/>
</dbReference>
<dbReference type="AlphaFoldDB" id="E3FP31"/>
<proteinExistence type="predicted"/>
<keyword evidence="4" id="KW-1185">Reference proteome</keyword>